<dbReference type="InterPro" id="IPR016181">
    <property type="entry name" value="Acyl_CoA_acyltransferase"/>
</dbReference>
<dbReference type="Gene3D" id="3.40.630.30">
    <property type="match status" value="1"/>
</dbReference>
<dbReference type="SUPFAM" id="SSF55729">
    <property type="entry name" value="Acyl-CoA N-acyltransferases (Nat)"/>
    <property type="match status" value="1"/>
</dbReference>
<dbReference type="PANTHER" id="PTHR43877">
    <property type="entry name" value="AMINOALKYLPHOSPHONATE N-ACETYLTRANSFERASE-RELATED-RELATED"/>
    <property type="match status" value="1"/>
</dbReference>
<evidence type="ECO:0000313" key="5">
    <source>
        <dbReference type="Proteomes" id="UP001205890"/>
    </source>
</evidence>
<gene>
    <name evidence="4" type="ORF">NK718_14435</name>
</gene>
<dbReference type="CDD" id="cd04301">
    <property type="entry name" value="NAT_SF"/>
    <property type="match status" value="1"/>
</dbReference>
<reference evidence="4 5" key="1">
    <citation type="submission" date="2022-07" db="EMBL/GenBank/DDBJ databases">
        <authorList>
            <person name="Li W.-J."/>
            <person name="Deng Q.-Q."/>
        </authorList>
    </citation>
    <scope>NUCLEOTIDE SEQUENCE [LARGE SCALE GENOMIC DNA]</scope>
    <source>
        <strain evidence="4 5">SYSU M60028</strain>
    </source>
</reference>
<dbReference type="PROSITE" id="PS51186">
    <property type="entry name" value="GNAT"/>
    <property type="match status" value="1"/>
</dbReference>
<dbReference type="PANTHER" id="PTHR43877:SF1">
    <property type="entry name" value="ACETYLTRANSFERASE"/>
    <property type="match status" value="1"/>
</dbReference>
<evidence type="ECO:0000256" key="1">
    <source>
        <dbReference type="ARBA" id="ARBA00022679"/>
    </source>
</evidence>
<evidence type="ECO:0000313" key="4">
    <source>
        <dbReference type="EMBL" id="MCP8939723.1"/>
    </source>
</evidence>
<keyword evidence="1" id="KW-0808">Transferase</keyword>
<protein>
    <submittedName>
        <fullName evidence="4">GNAT family N-acetyltransferase</fullName>
    </submittedName>
</protein>
<accession>A0ABT1LHL1</accession>
<dbReference type="InterPro" id="IPR000182">
    <property type="entry name" value="GNAT_dom"/>
</dbReference>
<evidence type="ECO:0000256" key="2">
    <source>
        <dbReference type="ARBA" id="ARBA00023315"/>
    </source>
</evidence>
<dbReference type="Proteomes" id="UP001205890">
    <property type="component" value="Unassembled WGS sequence"/>
</dbReference>
<evidence type="ECO:0000259" key="3">
    <source>
        <dbReference type="PROSITE" id="PS51186"/>
    </source>
</evidence>
<keyword evidence="5" id="KW-1185">Reference proteome</keyword>
<sequence length="171" mass="19172">MTSPVEVRELGSSDAAAFLALRERSLRENPEAYHSDVSEWEGRLDRVEQLIRENVVFGAFADGLLGGMAILGTSGRTLQRRRHKAEVWAVYVTPEHRGRSISRRLMERVIAAANDRGYRALVLTVETGNVGAIALYESLGFRSYGVEREATLLKDGVFCDDMLMQLDLRRS</sequence>
<comment type="caution">
    <text evidence="4">The sequence shown here is derived from an EMBL/GenBank/DDBJ whole genome shotgun (WGS) entry which is preliminary data.</text>
</comment>
<dbReference type="Pfam" id="PF00583">
    <property type="entry name" value="Acetyltransf_1"/>
    <property type="match status" value="1"/>
</dbReference>
<keyword evidence="2" id="KW-0012">Acyltransferase</keyword>
<organism evidence="4 5">
    <name type="scientific">Alsobacter ponti</name>
    <dbReference type="NCBI Taxonomy" id="2962936"/>
    <lineage>
        <taxon>Bacteria</taxon>
        <taxon>Pseudomonadati</taxon>
        <taxon>Pseudomonadota</taxon>
        <taxon>Alphaproteobacteria</taxon>
        <taxon>Hyphomicrobiales</taxon>
        <taxon>Alsobacteraceae</taxon>
        <taxon>Alsobacter</taxon>
    </lineage>
</organism>
<name>A0ABT1LHL1_9HYPH</name>
<dbReference type="InterPro" id="IPR050832">
    <property type="entry name" value="Bact_Acetyltransf"/>
</dbReference>
<feature type="domain" description="N-acetyltransferase" evidence="3">
    <location>
        <begin position="5"/>
        <end position="169"/>
    </location>
</feature>
<dbReference type="RefSeq" id="WP_254743623.1">
    <property type="nucleotide sequence ID" value="NZ_JANCLU010000014.1"/>
</dbReference>
<proteinExistence type="predicted"/>
<dbReference type="EMBL" id="JANCLU010000014">
    <property type="protein sequence ID" value="MCP8939723.1"/>
    <property type="molecule type" value="Genomic_DNA"/>
</dbReference>